<evidence type="ECO:0000259" key="1">
    <source>
        <dbReference type="PROSITE" id="PS51154"/>
    </source>
</evidence>
<organism evidence="2 3">
    <name type="scientific">Alloiococcus otitis ATCC 51267</name>
    <dbReference type="NCBI Taxonomy" id="883081"/>
    <lineage>
        <taxon>Bacteria</taxon>
        <taxon>Bacillati</taxon>
        <taxon>Bacillota</taxon>
        <taxon>Bacilli</taxon>
        <taxon>Lactobacillales</taxon>
        <taxon>Carnobacteriaceae</taxon>
        <taxon>Alloiococcus</taxon>
    </lineage>
</organism>
<evidence type="ECO:0000313" key="3">
    <source>
        <dbReference type="Proteomes" id="UP000009875"/>
    </source>
</evidence>
<dbReference type="EMBL" id="AGXA01000031">
    <property type="protein sequence ID" value="EKU92956.1"/>
    <property type="molecule type" value="Genomic_DNA"/>
</dbReference>
<dbReference type="PANTHER" id="PTHR11106:SF27">
    <property type="entry name" value="MACRO DOMAIN-CONTAINING PROTEIN"/>
    <property type="match status" value="1"/>
</dbReference>
<dbReference type="Gene3D" id="3.40.220.10">
    <property type="entry name" value="Leucine Aminopeptidase, subunit E, domain 1"/>
    <property type="match status" value="1"/>
</dbReference>
<dbReference type="InterPro" id="IPR002589">
    <property type="entry name" value="Macro_dom"/>
</dbReference>
<feature type="domain" description="Macro" evidence="1">
    <location>
        <begin position="80"/>
        <end position="268"/>
    </location>
</feature>
<keyword evidence="3" id="KW-1185">Reference proteome</keyword>
<comment type="caution">
    <text evidence="2">The sequence shown here is derived from an EMBL/GenBank/DDBJ whole genome shotgun (WGS) entry which is preliminary data.</text>
</comment>
<dbReference type="Pfam" id="PF01661">
    <property type="entry name" value="Macro"/>
    <property type="match status" value="1"/>
</dbReference>
<dbReference type="SMART" id="SM00506">
    <property type="entry name" value="A1pp"/>
    <property type="match status" value="1"/>
</dbReference>
<dbReference type="eggNOG" id="COG2110">
    <property type="taxonomic scope" value="Bacteria"/>
</dbReference>
<name>K9EAV0_9LACT</name>
<dbReference type="RefSeq" id="WP_003779119.1">
    <property type="nucleotide sequence ID" value="NZ_JH992962.1"/>
</dbReference>
<sequence>MEDAVLADKLDGLIAALAKENPVLESKFSTYPHRDLADKFQLYRAFCNERQPRSVSDQFVQEEAEVLGEVAKRKGKVGLEDIKKAGGQLDDQVYLWQGDITRLSLDGIVNAANSYLLGCTLANHNCIDNAIHTQSGVRLRLACYDLMLDQGRKEAAGKAKITPAFNLPSKAVLHTVGPYIDQRGVTPLKERLLASSYRTCLEVAEANQLKELAFCSISTGEFNYPKDQAAQLASQVVKDYLAESASEINIVFNVFQDEDAKLYRDIWQ</sequence>
<protein>
    <recommendedName>
        <fullName evidence="1">Macro domain-containing protein</fullName>
    </recommendedName>
</protein>
<dbReference type="SUPFAM" id="SSF52949">
    <property type="entry name" value="Macro domain-like"/>
    <property type="match status" value="1"/>
</dbReference>
<dbReference type="PROSITE" id="PS51154">
    <property type="entry name" value="MACRO"/>
    <property type="match status" value="1"/>
</dbReference>
<evidence type="ECO:0000313" key="2">
    <source>
        <dbReference type="EMBL" id="EKU92956.1"/>
    </source>
</evidence>
<dbReference type="Proteomes" id="UP000009875">
    <property type="component" value="Unassembled WGS sequence"/>
</dbReference>
<dbReference type="NCBIfam" id="NF003163">
    <property type="entry name" value="PRK04143.1"/>
    <property type="match status" value="1"/>
</dbReference>
<gene>
    <name evidence="2" type="ORF">HMPREF9698_01559</name>
</gene>
<dbReference type="PATRIC" id="fig|883081.3.peg.1565"/>
<dbReference type="PANTHER" id="PTHR11106">
    <property type="entry name" value="GANGLIOSIDE INDUCED DIFFERENTIATION ASSOCIATED PROTEIN 2-RELATED"/>
    <property type="match status" value="1"/>
</dbReference>
<dbReference type="InterPro" id="IPR043472">
    <property type="entry name" value="Macro_dom-like"/>
</dbReference>
<dbReference type="STRING" id="883081.HMPREF9698_01559"/>
<dbReference type="HOGENOM" id="CLU_046550_2_1_9"/>
<dbReference type="OrthoDB" id="6194521at2"/>
<proteinExistence type="predicted"/>
<dbReference type="CDD" id="cd02908">
    <property type="entry name" value="Macro_OAADPr_deacetylase"/>
    <property type="match status" value="1"/>
</dbReference>
<dbReference type="AlphaFoldDB" id="K9EAV0"/>
<reference evidence="2 3" key="1">
    <citation type="submission" date="2012-09" db="EMBL/GenBank/DDBJ databases">
        <title>The Genome Sequence of Alloiococcus otitis ATCC 51267.</title>
        <authorList>
            <consortium name="The Broad Institute Genome Sequencing Platform"/>
            <person name="Earl A."/>
            <person name="Ward D."/>
            <person name="Feldgarden M."/>
            <person name="Gevers D."/>
            <person name="Huys G."/>
            <person name="Walker B."/>
            <person name="Young S.K."/>
            <person name="Zeng Q."/>
            <person name="Gargeya S."/>
            <person name="Fitzgerald M."/>
            <person name="Haas B."/>
            <person name="Abouelleil A."/>
            <person name="Alvarado L."/>
            <person name="Arachchi H.M."/>
            <person name="Berlin A.M."/>
            <person name="Chapman S.B."/>
            <person name="Goldberg J."/>
            <person name="Griggs A."/>
            <person name="Gujja S."/>
            <person name="Hansen M."/>
            <person name="Howarth C."/>
            <person name="Imamovic A."/>
            <person name="Larimer J."/>
            <person name="McCowen C."/>
            <person name="Montmayeur A."/>
            <person name="Murphy C."/>
            <person name="Neiman D."/>
            <person name="Pearson M."/>
            <person name="Priest M."/>
            <person name="Roberts A."/>
            <person name="Saif S."/>
            <person name="Shea T."/>
            <person name="Sisk P."/>
            <person name="Sykes S."/>
            <person name="Wortman J."/>
            <person name="Nusbaum C."/>
            <person name="Birren B."/>
        </authorList>
    </citation>
    <scope>NUCLEOTIDE SEQUENCE [LARGE SCALE GENOMIC DNA]</scope>
    <source>
        <strain evidence="2 3">ATCC 51267</strain>
    </source>
</reference>
<accession>K9EAV0</accession>